<evidence type="ECO:0000313" key="2">
    <source>
        <dbReference type="EMBL" id="NER11275.1"/>
    </source>
</evidence>
<keyword evidence="3" id="KW-1185">Reference proteome</keyword>
<evidence type="ECO:0008006" key="4">
    <source>
        <dbReference type="Google" id="ProtNLM"/>
    </source>
</evidence>
<keyword evidence="1" id="KW-0472">Membrane</keyword>
<dbReference type="Proteomes" id="UP000468443">
    <property type="component" value="Unassembled WGS sequence"/>
</dbReference>
<feature type="transmembrane region" description="Helical" evidence="1">
    <location>
        <begin position="23"/>
        <end position="44"/>
    </location>
</feature>
<evidence type="ECO:0000256" key="1">
    <source>
        <dbReference type="SAM" id="Phobius"/>
    </source>
</evidence>
<comment type="caution">
    <text evidence="2">The sequence shown here is derived from an EMBL/GenBank/DDBJ whole genome shotgun (WGS) entry which is preliminary data.</text>
</comment>
<dbReference type="RefSeq" id="WP_163693731.1">
    <property type="nucleotide sequence ID" value="NZ_FXTW01000003.1"/>
</dbReference>
<dbReference type="EMBL" id="JAABOP010000004">
    <property type="protein sequence ID" value="NER11275.1"/>
    <property type="molecule type" value="Genomic_DNA"/>
</dbReference>
<evidence type="ECO:0000313" key="3">
    <source>
        <dbReference type="Proteomes" id="UP000468443"/>
    </source>
</evidence>
<dbReference type="AlphaFoldDB" id="A0A6P0UDK0"/>
<organism evidence="2 3">
    <name type="scientific">Muriicola jejuensis</name>
    <dbReference type="NCBI Taxonomy" id="504488"/>
    <lineage>
        <taxon>Bacteria</taxon>
        <taxon>Pseudomonadati</taxon>
        <taxon>Bacteroidota</taxon>
        <taxon>Flavobacteriia</taxon>
        <taxon>Flavobacteriales</taxon>
        <taxon>Flavobacteriaceae</taxon>
        <taxon>Muriicola</taxon>
    </lineage>
</organism>
<keyword evidence="1" id="KW-1133">Transmembrane helix</keyword>
<name>A0A6P0UDK0_9FLAO</name>
<protein>
    <recommendedName>
        <fullName evidence="4">ABC transporter permease</fullName>
    </recommendedName>
</protein>
<sequence>MDVINEIISQSALGSLSKGYKSLVLSVFTSIVLTLFVMLIAIIVNGSQLHFSFGY</sequence>
<proteinExistence type="predicted"/>
<gene>
    <name evidence="2" type="ORF">GWK09_12145</name>
</gene>
<accession>A0A6P0UDK0</accession>
<keyword evidence="1" id="KW-0812">Transmembrane</keyword>
<reference evidence="2 3" key="1">
    <citation type="submission" date="2020-01" db="EMBL/GenBank/DDBJ databases">
        <title>Muriicola jejuensis KCTC 22299.</title>
        <authorList>
            <person name="Wang G."/>
        </authorList>
    </citation>
    <scope>NUCLEOTIDE SEQUENCE [LARGE SCALE GENOMIC DNA]</scope>
    <source>
        <strain evidence="2 3">KCTC 22299</strain>
    </source>
</reference>